<proteinExistence type="predicted"/>
<name>A0AA39PKZ8_9AGAR</name>
<evidence type="ECO:0000313" key="2">
    <source>
        <dbReference type="EMBL" id="KAK0485494.1"/>
    </source>
</evidence>
<feature type="region of interest" description="Disordered" evidence="1">
    <location>
        <begin position="196"/>
        <end position="216"/>
    </location>
</feature>
<evidence type="ECO:0000256" key="1">
    <source>
        <dbReference type="SAM" id="MobiDB-lite"/>
    </source>
</evidence>
<organism evidence="2 3">
    <name type="scientific">Armillaria luteobubalina</name>
    <dbReference type="NCBI Taxonomy" id="153913"/>
    <lineage>
        <taxon>Eukaryota</taxon>
        <taxon>Fungi</taxon>
        <taxon>Dikarya</taxon>
        <taxon>Basidiomycota</taxon>
        <taxon>Agaricomycotina</taxon>
        <taxon>Agaricomycetes</taxon>
        <taxon>Agaricomycetidae</taxon>
        <taxon>Agaricales</taxon>
        <taxon>Marasmiineae</taxon>
        <taxon>Physalacriaceae</taxon>
        <taxon>Armillaria</taxon>
    </lineage>
</organism>
<keyword evidence="3" id="KW-1185">Reference proteome</keyword>
<accession>A0AA39PKZ8</accession>
<evidence type="ECO:0000313" key="3">
    <source>
        <dbReference type="Proteomes" id="UP001175228"/>
    </source>
</evidence>
<sequence length="216" mass="25085">MFHEQYDSCRGPPRLYFAWTSMHRNCTAHALGGTFHHDSESIIGSNGLRERLRARMASQYEMFHVRKKQALCDLLNWPRIKMPGAGYLERVGDRRILKISSAVWMVPNERRQRNPCDRDITELRAMTQGIPRFHSDGSMIHDQREEWDTMGGDHWDHLRDVWIIDRDSEQFCSSSTIDNYTGPQHLAGEVYQPPRVANATKYPGGRTRVGSVNREE</sequence>
<dbReference type="Proteomes" id="UP001175228">
    <property type="component" value="Unassembled WGS sequence"/>
</dbReference>
<dbReference type="AlphaFoldDB" id="A0AA39PKZ8"/>
<dbReference type="EMBL" id="JAUEPU010000050">
    <property type="protein sequence ID" value="KAK0485494.1"/>
    <property type="molecule type" value="Genomic_DNA"/>
</dbReference>
<protein>
    <submittedName>
        <fullName evidence="2">Uncharacterized protein</fullName>
    </submittedName>
</protein>
<gene>
    <name evidence="2" type="ORF">EDD18DRAFT_1111443</name>
</gene>
<comment type="caution">
    <text evidence="2">The sequence shown here is derived from an EMBL/GenBank/DDBJ whole genome shotgun (WGS) entry which is preliminary data.</text>
</comment>
<reference evidence="2" key="1">
    <citation type="submission" date="2023-06" db="EMBL/GenBank/DDBJ databases">
        <authorList>
            <consortium name="Lawrence Berkeley National Laboratory"/>
            <person name="Ahrendt S."/>
            <person name="Sahu N."/>
            <person name="Indic B."/>
            <person name="Wong-Bajracharya J."/>
            <person name="Merenyi Z."/>
            <person name="Ke H.-M."/>
            <person name="Monk M."/>
            <person name="Kocsube S."/>
            <person name="Drula E."/>
            <person name="Lipzen A."/>
            <person name="Balint B."/>
            <person name="Henrissat B."/>
            <person name="Andreopoulos B."/>
            <person name="Martin F.M."/>
            <person name="Harder C.B."/>
            <person name="Rigling D."/>
            <person name="Ford K.L."/>
            <person name="Foster G.D."/>
            <person name="Pangilinan J."/>
            <person name="Papanicolaou A."/>
            <person name="Barry K."/>
            <person name="LaButti K."/>
            <person name="Viragh M."/>
            <person name="Koriabine M."/>
            <person name="Yan M."/>
            <person name="Riley R."/>
            <person name="Champramary S."/>
            <person name="Plett K.L."/>
            <person name="Tsai I.J."/>
            <person name="Slot J."/>
            <person name="Sipos G."/>
            <person name="Plett J."/>
            <person name="Nagy L.G."/>
            <person name="Grigoriev I.V."/>
        </authorList>
    </citation>
    <scope>NUCLEOTIDE SEQUENCE</scope>
    <source>
        <strain evidence="2">HWK02</strain>
    </source>
</reference>